<evidence type="ECO:0000313" key="6">
    <source>
        <dbReference type="Proteomes" id="UP000237822"/>
    </source>
</evidence>
<dbReference type="SMART" id="SM00345">
    <property type="entry name" value="HTH_GNTR"/>
    <property type="match status" value="1"/>
</dbReference>
<evidence type="ECO:0000259" key="4">
    <source>
        <dbReference type="PROSITE" id="PS50949"/>
    </source>
</evidence>
<dbReference type="Pfam" id="PF00392">
    <property type="entry name" value="GntR"/>
    <property type="match status" value="1"/>
</dbReference>
<dbReference type="SUPFAM" id="SSF48008">
    <property type="entry name" value="GntR ligand-binding domain-like"/>
    <property type="match status" value="1"/>
</dbReference>
<reference evidence="5 6" key="1">
    <citation type="submission" date="2018-03" db="EMBL/GenBank/DDBJ databases">
        <title>Genomic Encyclopedia of Archaeal and Bacterial Type Strains, Phase II (KMG-II): from individual species to whole genera.</title>
        <authorList>
            <person name="Goeker M."/>
        </authorList>
    </citation>
    <scope>NUCLEOTIDE SEQUENCE [LARGE SCALE GENOMIC DNA]</scope>
    <source>
        <strain evidence="5 6">ATCC BAA-1496</strain>
    </source>
</reference>
<keyword evidence="3" id="KW-0804">Transcription</keyword>
<dbReference type="PROSITE" id="PS50949">
    <property type="entry name" value="HTH_GNTR"/>
    <property type="match status" value="1"/>
</dbReference>
<name>A0A2T0U4L9_9MICO</name>
<evidence type="ECO:0000256" key="2">
    <source>
        <dbReference type="ARBA" id="ARBA00023125"/>
    </source>
</evidence>
<protein>
    <submittedName>
        <fullName evidence="5">DNA-binding GntR family transcriptional regulator</fullName>
    </submittedName>
</protein>
<dbReference type="Proteomes" id="UP000237822">
    <property type="component" value="Unassembled WGS sequence"/>
</dbReference>
<proteinExistence type="predicted"/>
<dbReference type="PANTHER" id="PTHR43537">
    <property type="entry name" value="TRANSCRIPTIONAL REGULATOR, GNTR FAMILY"/>
    <property type="match status" value="1"/>
</dbReference>
<dbReference type="GO" id="GO:0003700">
    <property type="term" value="F:DNA-binding transcription factor activity"/>
    <property type="evidence" value="ECO:0007669"/>
    <property type="project" value="InterPro"/>
</dbReference>
<accession>A0A2T0U4L9</accession>
<dbReference type="InterPro" id="IPR036390">
    <property type="entry name" value="WH_DNA-bd_sf"/>
</dbReference>
<dbReference type="EMBL" id="PVTI01000031">
    <property type="protein sequence ID" value="PRY52877.1"/>
    <property type="molecule type" value="Genomic_DNA"/>
</dbReference>
<evidence type="ECO:0000256" key="3">
    <source>
        <dbReference type="ARBA" id="ARBA00023163"/>
    </source>
</evidence>
<dbReference type="InterPro" id="IPR000524">
    <property type="entry name" value="Tscrpt_reg_HTH_GntR"/>
</dbReference>
<dbReference type="Pfam" id="PF07729">
    <property type="entry name" value="FCD"/>
    <property type="match status" value="1"/>
</dbReference>
<feature type="domain" description="HTH gntR-type" evidence="4">
    <location>
        <begin position="18"/>
        <end position="85"/>
    </location>
</feature>
<dbReference type="SUPFAM" id="SSF46785">
    <property type="entry name" value="Winged helix' DNA-binding domain"/>
    <property type="match status" value="1"/>
</dbReference>
<dbReference type="OrthoDB" id="3289286at2"/>
<dbReference type="InterPro" id="IPR008920">
    <property type="entry name" value="TF_FadR/GntR_C"/>
</dbReference>
<dbReference type="RefSeq" id="WP_106298768.1">
    <property type="nucleotide sequence ID" value="NZ_PVTI01000031.1"/>
</dbReference>
<comment type="caution">
    <text evidence="5">The sequence shown here is derived from an EMBL/GenBank/DDBJ whole genome shotgun (WGS) entry which is preliminary data.</text>
</comment>
<evidence type="ECO:0000256" key="1">
    <source>
        <dbReference type="ARBA" id="ARBA00023015"/>
    </source>
</evidence>
<sequence length="228" mass="25167">MPDTPLDPSPDLSIPTRAVLADDVFDALKDALVTRRIEPGARMNIDALARQLHVSNTPVRQALGRLEALGLVVKVPYRGFLASQLLDSRTIAELYDFRLILEPTLAARAALRHSPEGADRLESVCDIDALADLAGRPDAGRLLGARDIEFHRGVATEAGNSAIVDQLTAALDRMMRYTLYDRQTAADLAWNEHRAVLHAIRRRDAEGAADAMRQHLHNGLDRMRDAIR</sequence>
<dbReference type="GO" id="GO:0003677">
    <property type="term" value="F:DNA binding"/>
    <property type="evidence" value="ECO:0007669"/>
    <property type="project" value="UniProtKB-KW"/>
</dbReference>
<dbReference type="PANTHER" id="PTHR43537:SF5">
    <property type="entry name" value="UXU OPERON TRANSCRIPTIONAL REGULATOR"/>
    <property type="match status" value="1"/>
</dbReference>
<gene>
    <name evidence="5" type="ORF">BCF74_13117</name>
</gene>
<organism evidence="5 6">
    <name type="scientific">Knoellia remsis</name>
    <dbReference type="NCBI Taxonomy" id="407159"/>
    <lineage>
        <taxon>Bacteria</taxon>
        <taxon>Bacillati</taxon>
        <taxon>Actinomycetota</taxon>
        <taxon>Actinomycetes</taxon>
        <taxon>Micrococcales</taxon>
        <taxon>Intrasporangiaceae</taxon>
        <taxon>Knoellia</taxon>
    </lineage>
</organism>
<evidence type="ECO:0000313" key="5">
    <source>
        <dbReference type="EMBL" id="PRY52877.1"/>
    </source>
</evidence>
<dbReference type="InterPro" id="IPR036388">
    <property type="entry name" value="WH-like_DNA-bd_sf"/>
</dbReference>
<keyword evidence="1" id="KW-0805">Transcription regulation</keyword>
<dbReference type="InterPro" id="IPR011711">
    <property type="entry name" value="GntR_C"/>
</dbReference>
<keyword evidence="2 5" id="KW-0238">DNA-binding</keyword>
<keyword evidence="6" id="KW-1185">Reference proteome</keyword>
<dbReference type="Gene3D" id="1.20.120.530">
    <property type="entry name" value="GntR ligand-binding domain-like"/>
    <property type="match status" value="1"/>
</dbReference>
<dbReference type="SMART" id="SM00895">
    <property type="entry name" value="FCD"/>
    <property type="match status" value="1"/>
</dbReference>
<dbReference type="AlphaFoldDB" id="A0A2T0U4L9"/>
<dbReference type="Gene3D" id="1.10.10.10">
    <property type="entry name" value="Winged helix-like DNA-binding domain superfamily/Winged helix DNA-binding domain"/>
    <property type="match status" value="1"/>
</dbReference>